<dbReference type="AlphaFoldDB" id="A0A9X2XSE7"/>
<organism evidence="1 2">
    <name type="scientific">Pseudomonas koreensis</name>
    <dbReference type="NCBI Taxonomy" id="198620"/>
    <lineage>
        <taxon>Bacteria</taxon>
        <taxon>Pseudomonadati</taxon>
        <taxon>Pseudomonadota</taxon>
        <taxon>Gammaproteobacteria</taxon>
        <taxon>Pseudomonadales</taxon>
        <taxon>Pseudomonadaceae</taxon>
        <taxon>Pseudomonas</taxon>
    </lineage>
</organism>
<sequence>TFGKPIASWKRDDASAYLRFLQEPPAWAISARGIERDDANWTPLRGRLSARSARQSSIIAANLCGWLLRTGYLRANPFL</sequence>
<keyword evidence="2" id="KW-1185">Reference proteome</keyword>
<feature type="non-terminal residue" evidence="1">
    <location>
        <position position="1"/>
    </location>
</feature>
<gene>
    <name evidence="1" type="ORF">OC940_29830</name>
</gene>
<reference evidence="1" key="1">
    <citation type="submission" date="2022-09" db="EMBL/GenBank/DDBJ databases">
        <authorList>
            <person name="Cesa-Luna C."/>
            <person name="Girard L."/>
            <person name="Lood C."/>
            <person name="Hofte M."/>
            <person name="De Mot R."/>
        </authorList>
    </citation>
    <scope>NUCLEOTIDE SEQUENCE</scope>
    <source>
        <strain evidence="1">B1M3-32</strain>
    </source>
</reference>
<comment type="caution">
    <text evidence="1">The sequence shown here is derived from an EMBL/GenBank/DDBJ whole genome shotgun (WGS) entry which is preliminary data.</text>
</comment>
<proteinExistence type="predicted"/>
<reference evidence="1" key="2">
    <citation type="journal article" date="2023" name="mSystems">
        <title>Charting the Lipopeptidome of Nonpathogenic Pseudomonas.</title>
        <authorList>
            <person name="Cesa-Luna C."/>
            <person name="Geudens N."/>
            <person name="Girard L."/>
            <person name="De Roo V."/>
            <person name="Maklad H.R."/>
            <person name="Martins J.C."/>
            <person name="Hofte M."/>
            <person name="De Mot R."/>
        </authorList>
    </citation>
    <scope>NUCLEOTIDE SEQUENCE</scope>
    <source>
        <strain evidence="1">B1M3-32</strain>
    </source>
</reference>
<protein>
    <submittedName>
        <fullName evidence="1">Uncharacterized protein</fullName>
    </submittedName>
</protein>
<dbReference type="Proteomes" id="UP001139955">
    <property type="component" value="Unassembled WGS sequence"/>
</dbReference>
<feature type="non-terminal residue" evidence="1">
    <location>
        <position position="79"/>
    </location>
</feature>
<evidence type="ECO:0000313" key="2">
    <source>
        <dbReference type="Proteomes" id="UP001139955"/>
    </source>
</evidence>
<evidence type="ECO:0000313" key="1">
    <source>
        <dbReference type="EMBL" id="MCU7252023.1"/>
    </source>
</evidence>
<name>A0A9X2XSE7_9PSED</name>
<dbReference type="EMBL" id="JAOSKY010000064">
    <property type="protein sequence ID" value="MCU7252023.1"/>
    <property type="molecule type" value="Genomic_DNA"/>
</dbReference>
<accession>A0A9X2XSE7</accession>